<dbReference type="RefSeq" id="WP_118019700.1">
    <property type="nucleotide sequence ID" value="NZ_QRZM01000025.1"/>
</dbReference>
<sequence>MKFQNMGTFDGGMVTSPSAKAAMPQNIQAVSMDAAAIANGGAFLQSELEKRDNTVRQPLTSFTYGRDIPMRVGGGWAEFISAMNVEYGVTGGSEDGLVHAGGANGIPMVQANFDKGLFKTHIFSIGMRIMWVDMQREKLTGRSLESILRDGIRMAYDKHMDANVYAGIKRFGSTGLINNPAVTTANAAATGANSSTKFRDKTPDQILRDINESILAVWETAEYDREAVPNHIIMPYEQYNYLATTKVTELAEKTILQFLMDNNVAKTNGSDLYIGGCSWCKGAGTGGNDRMVVYINKERYVAADELAPLSRVMTQPNTTNVCYDTAYMANISEVQMYYENIMRYVDGI</sequence>
<evidence type="ECO:0000313" key="1">
    <source>
        <dbReference type="EMBL" id="RGV69155.1"/>
    </source>
</evidence>
<dbReference type="Pfam" id="PF09950">
    <property type="entry name" value="Major_capside"/>
    <property type="match status" value="1"/>
</dbReference>
<evidence type="ECO:0000313" key="3">
    <source>
        <dbReference type="Proteomes" id="UP000283975"/>
    </source>
</evidence>
<evidence type="ECO:0000313" key="2">
    <source>
        <dbReference type="EMBL" id="RHC46364.1"/>
    </source>
</evidence>
<organism evidence="2 3">
    <name type="scientific">Enterocloster bolteae</name>
    <dbReference type="NCBI Taxonomy" id="208479"/>
    <lineage>
        <taxon>Bacteria</taxon>
        <taxon>Bacillati</taxon>
        <taxon>Bacillota</taxon>
        <taxon>Clostridia</taxon>
        <taxon>Lachnospirales</taxon>
        <taxon>Lachnospiraceae</taxon>
        <taxon>Enterocloster</taxon>
    </lineage>
</organism>
<evidence type="ECO:0000313" key="4">
    <source>
        <dbReference type="Proteomes" id="UP000284543"/>
    </source>
</evidence>
<dbReference type="PIRSF" id="PIRSF029202">
    <property type="entry name" value="UCP029202"/>
    <property type="match status" value="1"/>
</dbReference>
<protein>
    <submittedName>
        <fullName evidence="2">DUF2184 domain-containing protein</fullName>
    </submittedName>
</protein>
<gene>
    <name evidence="2" type="ORF">DW839_31260</name>
    <name evidence="1" type="ORF">DWW02_28620</name>
</gene>
<dbReference type="EMBL" id="QSHZ01000063">
    <property type="protein sequence ID" value="RHC46364.1"/>
    <property type="molecule type" value="Genomic_DNA"/>
</dbReference>
<name>A0A414AFJ2_9FIRM</name>
<comment type="caution">
    <text evidence="2">The sequence shown here is derived from an EMBL/GenBank/DDBJ whole genome shotgun (WGS) entry which is preliminary data.</text>
</comment>
<reference evidence="3 4" key="1">
    <citation type="submission" date="2018-08" db="EMBL/GenBank/DDBJ databases">
        <title>A genome reference for cultivated species of the human gut microbiota.</title>
        <authorList>
            <person name="Zou Y."/>
            <person name="Xue W."/>
            <person name="Luo G."/>
        </authorList>
    </citation>
    <scope>NUCLEOTIDE SEQUENCE [LARGE SCALE GENOMIC DNA]</scope>
    <source>
        <strain evidence="1 4">AF14-18</strain>
        <strain evidence="2 3">AM35-14</strain>
    </source>
</reference>
<proteinExistence type="predicted"/>
<accession>A0A414AFJ2</accession>
<dbReference type="EMBL" id="QRZM01000025">
    <property type="protein sequence ID" value="RGV69155.1"/>
    <property type="molecule type" value="Genomic_DNA"/>
</dbReference>
<dbReference type="Proteomes" id="UP000283975">
    <property type="component" value="Unassembled WGS sequence"/>
</dbReference>
<dbReference type="InterPro" id="IPR020049">
    <property type="entry name" value="Major_capsid-like"/>
</dbReference>
<dbReference type="AlphaFoldDB" id="A0A414AFJ2"/>
<dbReference type="Proteomes" id="UP000284543">
    <property type="component" value="Unassembled WGS sequence"/>
</dbReference>